<keyword evidence="1" id="KW-0645">Protease</keyword>
<gene>
    <name evidence="1" type="ORF">KUF71_000540</name>
</gene>
<dbReference type="SUPFAM" id="SSF50630">
    <property type="entry name" value="Acid proteases"/>
    <property type="match status" value="1"/>
</dbReference>
<dbReference type="Gene3D" id="2.40.70.10">
    <property type="entry name" value="Acid Proteases"/>
    <property type="match status" value="1"/>
</dbReference>
<sequence length="300" mass="33005">MKVKVSGRSLVGLIDENAECSVIAPLPWLKDERVQIMRGEINVKNKIVPSSSAAGSDTYSCKLDGYLTVKGRAKLPSEAEWEILKVSEGNVGKLFKIHVAIDTLTLSAVLDLGAVRSVLNTKYCTDRGSLQPVKIKLRTANDSFLPVDGIYNPIIKIGDGKVQHPLVCAALPHDIPLLLGNDFLQKYKANISWEDESITLKIDGKIIRAERIKSLHEINEIMLSPCAVDGNLEVSSVECLLLDDTTVPVFNCSDEAIVLPPGVIIGHVRPENQNIEASRLTEINMAELRLGMHFYRKIKS</sequence>
<protein>
    <submittedName>
        <fullName evidence="1">Retroviral-like aspartic protease 1</fullName>
    </submittedName>
</protein>
<dbReference type="GO" id="GO:0008233">
    <property type="term" value="F:peptidase activity"/>
    <property type="evidence" value="ECO:0007669"/>
    <property type="project" value="UniProtKB-KW"/>
</dbReference>
<dbReference type="GO" id="GO:0006508">
    <property type="term" value="P:proteolysis"/>
    <property type="evidence" value="ECO:0007669"/>
    <property type="project" value="UniProtKB-KW"/>
</dbReference>
<reference evidence="1" key="1">
    <citation type="submission" date="2021-07" db="EMBL/GenBank/DDBJ databases">
        <authorList>
            <person name="Catto M.A."/>
            <person name="Jacobson A."/>
            <person name="Kennedy G."/>
            <person name="Labadie P."/>
            <person name="Hunt B.G."/>
            <person name="Srinivasan R."/>
        </authorList>
    </citation>
    <scope>NUCLEOTIDE SEQUENCE</scope>
    <source>
        <strain evidence="1">PL_HMW_Pooled</strain>
        <tissue evidence="1">Head</tissue>
    </source>
</reference>
<accession>A0AAE1HVP1</accession>
<evidence type="ECO:0000313" key="1">
    <source>
        <dbReference type="EMBL" id="KAK3928270.1"/>
    </source>
</evidence>
<keyword evidence="2" id="KW-1185">Reference proteome</keyword>
<organism evidence="1 2">
    <name type="scientific">Frankliniella fusca</name>
    <dbReference type="NCBI Taxonomy" id="407009"/>
    <lineage>
        <taxon>Eukaryota</taxon>
        <taxon>Metazoa</taxon>
        <taxon>Ecdysozoa</taxon>
        <taxon>Arthropoda</taxon>
        <taxon>Hexapoda</taxon>
        <taxon>Insecta</taxon>
        <taxon>Pterygota</taxon>
        <taxon>Neoptera</taxon>
        <taxon>Paraneoptera</taxon>
        <taxon>Thysanoptera</taxon>
        <taxon>Terebrantia</taxon>
        <taxon>Thripoidea</taxon>
        <taxon>Thripidae</taxon>
        <taxon>Frankliniella</taxon>
    </lineage>
</organism>
<dbReference type="EMBL" id="JAHWGI010001324">
    <property type="protein sequence ID" value="KAK3928270.1"/>
    <property type="molecule type" value="Genomic_DNA"/>
</dbReference>
<proteinExistence type="predicted"/>
<reference evidence="1" key="2">
    <citation type="journal article" date="2023" name="BMC Genomics">
        <title>Pest status, molecular evolution, and epigenetic factors derived from the genome assembly of Frankliniella fusca, a thysanopteran phytovirus vector.</title>
        <authorList>
            <person name="Catto M.A."/>
            <person name="Labadie P.E."/>
            <person name="Jacobson A.L."/>
            <person name="Kennedy G.G."/>
            <person name="Srinivasan R."/>
            <person name="Hunt B.G."/>
        </authorList>
    </citation>
    <scope>NUCLEOTIDE SEQUENCE</scope>
    <source>
        <strain evidence="1">PL_HMW_Pooled</strain>
    </source>
</reference>
<dbReference type="InterPro" id="IPR021109">
    <property type="entry name" value="Peptidase_aspartic_dom_sf"/>
</dbReference>
<dbReference type="Proteomes" id="UP001219518">
    <property type="component" value="Unassembled WGS sequence"/>
</dbReference>
<keyword evidence="1" id="KW-0378">Hydrolase</keyword>
<name>A0AAE1HVP1_9NEOP</name>
<dbReference type="AlphaFoldDB" id="A0AAE1HVP1"/>
<evidence type="ECO:0000313" key="2">
    <source>
        <dbReference type="Proteomes" id="UP001219518"/>
    </source>
</evidence>
<comment type="caution">
    <text evidence="1">The sequence shown here is derived from an EMBL/GenBank/DDBJ whole genome shotgun (WGS) entry which is preliminary data.</text>
</comment>